<evidence type="ECO:0000256" key="1">
    <source>
        <dbReference type="ARBA" id="ARBA00004651"/>
    </source>
</evidence>
<keyword evidence="10" id="KW-1185">Reference proteome</keyword>
<dbReference type="AlphaFoldDB" id="A0A918AK47"/>
<keyword evidence="2" id="KW-1003">Cell membrane</keyword>
<feature type="transmembrane region" description="Helical" evidence="8">
    <location>
        <begin position="173"/>
        <end position="194"/>
    </location>
</feature>
<feature type="transmembrane region" description="Helical" evidence="8">
    <location>
        <begin position="362"/>
        <end position="384"/>
    </location>
</feature>
<dbReference type="GO" id="GO:0005886">
    <property type="term" value="C:plasma membrane"/>
    <property type="evidence" value="ECO:0007669"/>
    <property type="project" value="UniProtKB-SubCell"/>
</dbReference>
<comment type="similarity">
    <text evidence="7">Belongs to the glycosyltransferase 87 family.</text>
</comment>
<feature type="transmembrane region" description="Helical" evidence="8">
    <location>
        <begin position="12"/>
        <end position="32"/>
    </location>
</feature>
<comment type="subcellular location">
    <subcellularLocation>
        <location evidence="1">Cell membrane</location>
        <topology evidence="1">Multi-pass membrane protein</topology>
    </subcellularLocation>
</comment>
<evidence type="ECO:0000256" key="2">
    <source>
        <dbReference type="ARBA" id="ARBA00022475"/>
    </source>
</evidence>
<feature type="transmembrane region" description="Helical" evidence="8">
    <location>
        <begin position="331"/>
        <end position="350"/>
    </location>
</feature>
<evidence type="ECO:0000256" key="4">
    <source>
        <dbReference type="ARBA" id="ARBA00022692"/>
    </source>
</evidence>
<protein>
    <submittedName>
        <fullName evidence="9">Membrane protein</fullName>
    </submittedName>
</protein>
<evidence type="ECO:0000256" key="7">
    <source>
        <dbReference type="ARBA" id="ARBA00024033"/>
    </source>
</evidence>
<comment type="caution">
    <text evidence="9">The sequence shown here is derived from an EMBL/GenBank/DDBJ whole genome shotgun (WGS) entry which is preliminary data.</text>
</comment>
<proteinExistence type="inferred from homology"/>
<keyword evidence="4 8" id="KW-0812">Transmembrane</keyword>
<evidence type="ECO:0000256" key="5">
    <source>
        <dbReference type="ARBA" id="ARBA00022989"/>
    </source>
</evidence>
<feature type="transmembrane region" description="Helical" evidence="8">
    <location>
        <begin position="120"/>
        <end position="138"/>
    </location>
</feature>
<feature type="transmembrane region" description="Helical" evidence="8">
    <location>
        <begin position="263"/>
        <end position="281"/>
    </location>
</feature>
<dbReference type="EMBL" id="BMRG01000003">
    <property type="protein sequence ID" value="GGP50584.1"/>
    <property type="molecule type" value="Genomic_DNA"/>
</dbReference>
<accession>A0A918AK47</accession>
<dbReference type="RefSeq" id="WP_189223223.1">
    <property type="nucleotide sequence ID" value="NZ_BMRG01000003.1"/>
</dbReference>
<dbReference type="InterPro" id="IPR018584">
    <property type="entry name" value="GT87"/>
</dbReference>
<feature type="transmembrane region" description="Helical" evidence="8">
    <location>
        <begin position="288"/>
        <end position="304"/>
    </location>
</feature>
<evidence type="ECO:0000256" key="8">
    <source>
        <dbReference type="SAM" id="Phobius"/>
    </source>
</evidence>
<keyword evidence="5 8" id="KW-1133">Transmembrane helix</keyword>
<gene>
    <name evidence="9" type="ORF">GCM10010185_23580</name>
</gene>
<dbReference type="Pfam" id="PF09594">
    <property type="entry name" value="GT87"/>
    <property type="match status" value="1"/>
</dbReference>
<dbReference type="Proteomes" id="UP000639606">
    <property type="component" value="Unassembled WGS sequence"/>
</dbReference>
<name>A0A918AK47_9PSEU</name>
<evidence type="ECO:0000256" key="6">
    <source>
        <dbReference type="ARBA" id="ARBA00023136"/>
    </source>
</evidence>
<evidence type="ECO:0000256" key="3">
    <source>
        <dbReference type="ARBA" id="ARBA00022679"/>
    </source>
</evidence>
<dbReference type="GO" id="GO:0016758">
    <property type="term" value="F:hexosyltransferase activity"/>
    <property type="evidence" value="ECO:0007669"/>
    <property type="project" value="InterPro"/>
</dbReference>
<keyword evidence="3" id="KW-0808">Transferase</keyword>
<reference evidence="9" key="2">
    <citation type="submission" date="2020-09" db="EMBL/GenBank/DDBJ databases">
        <authorList>
            <person name="Sun Q."/>
            <person name="Ohkuma M."/>
        </authorList>
    </citation>
    <scope>NUCLEOTIDE SEQUENCE</scope>
    <source>
        <strain evidence="9">JCM 3313</strain>
    </source>
</reference>
<reference evidence="9" key="1">
    <citation type="journal article" date="2014" name="Int. J. Syst. Evol. Microbiol.">
        <title>Complete genome sequence of Corynebacterium casei LMG S-19264T (=DSM 44701T), isolated from a smear-ripened cheese.</title>
        <authorList>
            <consortium name="US DOE Joint Genome Institute (JGI-PGF)"/>
            <person name="Walter F."/>
            <person name="Albersmeier A."/>
            <person name="Kalinowski J."/>
            <person name="Ruckert C."/>
        </authorList>
    </citation>
    <scope>NUCLEOTIDE SEQUENCE</scope>
    <source>
        <strain evidence="9">JCM 3313</strain>
    </source>
</reference>
<keyword evidence="6 8" id="KW-0472">Membrane</keyword>
<feature type="transmembrane region" description="Helical" evidence="8">
    <location>
        <begin position="310"/>
        <end position="326"/>
    </location>
</feature>
<evidence type="ECO:0000313" key="10">
    <source>
        <dbReference type="Proteomes" id="UP000639606"/>
    </source>
</evidence>
<evidence type="ECO:0000313" key="9">
    <source>
        <dbReference type="EMBL" id="GGP50584.1"/>
    </source>
</evidence>
<feature type="transmembrane region" description="Helical" evidence="8">
    <location>
        <begin position="201"/>
        <end position="219"/>
    </location>
</feature>
<organism evidence="9 10">
    <name type="scientific">Saccharothrix coeruleofusca</name>
    <dbReference type="NCBI Taxonomy" id="33919"/>
    <lineage>
        <taxon>Bacteria</taxon>
        <taxon>Bacillati</taxon>
        <taxon>Actinomycetota</taxon>
        <taxon>Actinomycetes</taxon>
        <taxon>Pseudonocardiales</taxon>
        <taxon>Pseudonocardiaceae</taxon>
        <taxon>Saccharothrix</taxon>
    </lineage>
</organism>
<sequence length="404" mass="42822">MAVLVRPDKRVVGVWLAVVAVAFAVALAVVLARSGTGLIDLRVYRVGGQAWLEGVRLYAEGFPKPLDGPALPFTYPPIAAVLFSVLAVVPWSMAVLLWTGTGLALLALVCLVTARHVYGRGAQALLVGLGVAAGSLVLEPVSATLDFGQINLLLMGLVALDCLLPRTRWPRGLLIGFAAAIKLTPAIFVLFFLARGRWKPVLTTVASFVGFGLAGLALAPTDTKQYWLDSLLDPGRVGGLAYVGNQSLRGVVHRLGLTGLAESATWALLSLAVVALVWVAVRRSRDEVSALLAVAVGGLLISPVSWSHHWVWVAPGLILLTGLVRARPPQALTALAVLLALFLIAPQWYLPHEADRELAWSWWQHVVGDAYVWAGLVVLAVLAARRPATADAAADAAADATTDR</sequence>
<feature type="transmembrane region" description="Helical" evidence="8">
    <location>
        <begin position="95"/>
        <end position="114"/>
    </location>
</feature>